<dbReference type="Pfam" id="PF12821">
    <property type="entry name" value="ThrE_2"/>
    <property type="match status" value="1"/>
</dbReference>
<dbReference type="AlphaFoldDB" id="A0A0Q2XIB7"/>
<keyword evidence="4 7" id="KW-0472">Membrane</keyword>
<dbReference type="RefSeq" id="WP_055684249.1">
    <property type="nucleotide sequence ID" value="NZ_JADPWM010000005.1"/>
</dbReference>
<dbReference type="GO" id="GO:0016020">
    <property type="term" value="C:membrane"/>
    <property type="evidence" value="ECO:0007669"/>
    <property type="project" value="UniProtKB-SubCell"/>
</dbReference>
<evidence type="ECO:0000259" key="8">
    <source>
        <dbReference type="Pfam" id="PF06738"/>
    </source>
</evidence>
<dbReference type="EMBL" id="LJBJ02000001">
    <property type="protein sequence ID" value="OAX52825.1"/>
    <property type="molecule type" value="Genomic_DNA"/>
</dbReference>
<sequence>MREVQDDGTPPKGAYPSSGLPEEETAAPVDPFGPDADAQDLADPFSAADTDPAPAAPATQTAPSSVPGAQSGTDPAQGFPHIHRSQVRDQSLADIWGLAPESGEQGTVSGPDAASDALGEGHAGTGPIGPGPGADTAGSAGGPGVGGMLSAARDVPRDLYSDSQPLGPDQTSTPLGATGTQSAGVPQPTGSPAAGVRSPGTPDAGTPPMGAVAQASYPSATALPVKRPAPRSLASGLRRMIRSESLPTAPMRIVQRLANTPFANPRRNREHSEARRTLNFALRLAEAMFHFGAGSLEVETAIAATCATYGVEDVDVDITNQSVTINYVAGSGRLSSVAQDDAEGTFSHTVVRVVRSWSDNYSGLTDTHRLVKTITEGGLSRAEAERRLDRIMSEPKPFPRWMTTAANILAAFFLTIGIGGTWRGATLASATFGVIFIVSGWISRRGIPGFFISVVDAAMITAAALTASGLGLDVSPAHVVASGLIMLLPTLSLVSMVQDAINGFPVTAAGRLVSTGLTFLGLIAGLALAISTTSLFFGSQKIDVQQAVFTGAQPAVHVSFMLAATAMIAVSLQVRVRHIVPGVLSGAAGLAAYYAVSSLGMGPRMISMIGAVGVGCVSAWIADRWTIPQVVIAVPGVTFLLPGLSIFRGMYMFTVDVDPVQGLVPIINAGATILSLAAAVVLGNYLMRPFMRRERPART</sequence>
<evidence type="ECO:0000256" key="5">
    <source>
        <dbReference type="ARBA" id="ARBA00034125"/>
    </source>
</evidence>
<comment type="similarity">
    <text evidence="5">Belongs to the ThrE exporter (TC 2.A.79) family.</text>
</comment>
<accession>A0A0Q2XIB7</accession>
<evidence type="ECO:0000259" key="9">
    <source>
        <dbReference type="Pfam" id="PF12821"/>
    </source>
</evidence>
<protein>
    <recommendedName>
        <fullName evidence="12">Threonine/serine exporter family protein</fullName>
    </recommendedName>
</protein>
<keyword evidence="3 7" id="KW-1133">Transmembrane helix</keyword>
<feature type="compositionally biased region" description="Low complexity" evidence="6">
    <location>
        <begin position="42"/>
        <end position="65"/>
    </location>
</feature>
<evidence type="ECO:0000256" key="6">
    <source>
        <dbReference type="SAM" id="MobiDB-lite"/>
    </source>
</evidence>
<evidence type="ECO:0000256" key="2">
    <source>
        <dbReference type="ARBA" id="ARBA00022692"/>
    </source>
</evidence>
<evidence type="ECO:0000256" key="1">
    <source>
        <dbReference type="ARBA" id="ARBA00004141"/>
    </source>
</evidence>
<dbReference type="STRING" id="37923.BK826_09400"/>
<feature type="domain" description="Threonine/Serine exporter ThrE" evidence="9">
    <location>
        <begin position="560"/>
        <end position="682"/>
    </location>
</feature>
<dbReference type="InterPro" id="IPR024528">
    <property type="entry name" value="ThrE_2"/>
</dbReference>
<dbReference type="PANTHER" id="PTHR31082:SF4">
    <property type="entry name" value="PHEROMONE-REGULATED MEMBRANE PROTEIN 10"/>
    <property type="match status" value="1"/>
</dbReference>
<feature type="compositionally biased region" description="Polar residues" evidence="6">
    <location>
        <begin position="161"/>
        <end position="190"/>
    </location>
</feature>
<feature type="transmembrane region" description="Helical" evidence="7">
    <location>
        <begin position="551"/>
        <end position="572"/>
    </location>
</feature>
<dbReference type="Proteomes" id="UP000053171">
    <property type="component" value="Unassembled WGS sequence"/>
</dbReference>
<feature type="transmembrane region" description="Helical" evidence="7">
    <location>
        <begin position="424"/>
        <end position="442"/>
    </location>
</feature>
<dbReference type="GO" id="GO:0022857">
    <property type="term" value="F:transmembrane transporter activity"/>
    <property type="evidence" value="ECO:0007669"/>
    <property type="project" value="InterPro"/>
</dbReference>
<feature type="domain" description="Threonine/serine exporter-like N-terminal" evidence="8">
    <location>
        <begin position="280"/>
        <end position="531"/>
    </location>
</feature>
<dbReference type="Pfam" id="PF06738">
    <property type="entry name" value="ThrE"/>
    <property type="match status" value="1"/>
</dbReference>
<evidence type="ECO:0000256" key="3">
    <source>
        <dbReference type="ARBA" id="ARBA00022989"/>
    </source>
</evidence>
<comment type="caution">
    <text evidence="10">The sequence shown here is derived from an EMBL/GenBank/DDBJ whole genome shotgun (WGS) entry which is preliminary data.</text>
</comment>
<evidence type="ECO:0000313" key="11">
    <source>
        <dbReference type="Proteomes" id="UP000053171"/>
    </source>
</evidence>
<organism evidence="10 11">
    <name type="scientific">Rothia kristinae</name>
    <dbReference type="NCBI Taxonomy" id="37923"/>
    <lineage>
        <taxon>Bacteria</taxon>
        <taxon>Bacillati</taxon>
        <taxon>Actinomycetota</taxon>
        <taxon>Actinomycetes</taxon>
        <taxon>Micrococcales</taxon>
        <taxon>Micrococcaceae</taxon>
        <taxon>Rothia</taxon>
    </lineage>
</organism>
<feature type="transmembrane region" description="Helical" evidence="7">
    <location>
        <begin position="509"/>
        <end position="531"/>
    </location>
</feature>
<keyword evidence="11" id="KW-1185">Reference proteome</keyword>
<name>A0A0Q2XIB7_9MICC</name>
<feature type="transmembrane region" description="Helical" evidence="7">
    <location>
        <begin position="579"/>
        <end position="596"/>
    </location>
</feature>
<dbReference type="InterPro" id="IPR051361">
    <property type="entry name" value="ThrE/Ser_Exporter"/>
</dbReference>
<dbReference type="InterPro" id="IPR010619">
    <property type="entry name" value="ThrE-like_N"/>
</dbReference>
<proteinExistence type="inferred from homology"/>
<feature type="compositionally biased region" description="Gly residues" evidence="6">
    <location>
        <begin position="121"/>
        <end position="132"/>
    </location>
</feature>
<dbReference type="PATRIC" id="fig|37923.10.peg.1216"/>
<feature type="region of interest" description="Disordered" evidence="6">
    <location>
        <begin position="1"/>
        <end position="212"/>
    </location>
</feature>
<feature type="transmembrane region" description="Helical" evidence="7">
    <location>
        <begin position="477"/>
        <end position="497"/>
    </location>
</feature>
<evidence type="ECO:0008006" key="12">
    <source>
        <dbReference type="Google" id="ProtNLM"/>
    </source>
</evidence>
<evidence type="ECO:0000313" key="10">
    <source>
        <dbReference type="EMBL" id="OAX52825.1"/>
    </source>
</evidence>
<dbReference type="PANTHER" id="PTHR31082">
    <property type="entry name" value="PHEROMONE-REGULATED MEMBRANE PROTEIN 10"/>
    <property type="match status" value="1"/>
</dbReference>
<feature type="transmembrane region" description="Helical" evidence="7">
    <location>
        <begin position="449"/>
        <end position="471"/>
    </location>
</feature>
<reference evidence="10" key="1">
    <citation type="submission" date="2016-06" db="EMBL/GenBank/DDBJ databases">
        <title>Identification of putative biosynthetic pathways for the production of bioactive secondary metabolites by the marine actinomycete Kocuria kristinae RUTW2-3.</title>
        <authorList>
            <person name="Waterworth S.C."/>
            <person name="Walmsley T.A."/>
            <person name="Matongo T."/>
            <person name="Davies-Coleman M.T."/>
            <person name="Dorrington R.A."/>
        </authorList>
    </citation>
    <scope>NUCLEOTIDE SEQUENCE [LARGE SCALE GENOMIC DNA]</scope>
    <source>
        <strain evidence="10">RUTW2-3</strain>
    </source>
</reference>
<evidence type="ECO:0000256" key="7">
    <source>
        <dbReference type="SAM" id="Phobius"/>
    </source>
</evidence>
<comment type="subcellular location">
    <subcellularLocation>
        <location evidence="1">Membrane</location>
        <topology evidence="1">Multi-pass membrane protein</topology>
    </subcellularLocation>
</comment>
<feature type="transmembrane region" description="Helical" evidence="7">
    <location>
        <begin position="630"/>
        <end position="651"/>
    </location>
</feature>
<evidence type="ECO:0000256" key="4">
    <source>
        <dbReference type="ARBA" id="ARBA00023136"/>
    </source>
</evidence>
<gene>
    <name evidence="10" type="ORF">AN277_0200055</name>
</gene>
<feature type="transmembrane region" description="Helical" evidence="7">
    <location>
        <begin position="663"/>
        <end position="686"/>
    </location>
</feature>
<feature type="transmembrane region" description="Helical" evidence="7">
    <location>
        <begin position="602"/>
        <end position="623"/>
    </location>
</feature>
<keyword evidence="2 7" id="KW-0812">Transmembrane</keyword>